<proteinExistence type="predicted"/>
<sequence>MPPPGGFEAVKYKRNLPFRGPSGLVILGAVTAVCAYGFYRVGKGNLEKRELQREKVWSRIHLVPLLLAEGDRDTYRRQQAALEREKEIMKDVKGWEPGKSVYNNARYRAAESIVVL</sequence>
<keyword evidence="2" id="KW-1185">Reference proteome</keyword>
<reference evidence="1" key="1">
    <citation type="journal article" date="2021" name="New Phytol.">
        <title>Evolutionary innovations through gain and loss of genes in the ectomycorrhizal Boletales.</title>
        <authorList>
            <person name="Wu G."/>
            <person name="Miyauchi S."/>
            <person name="Morin E."/>
            <person name="Kuo A."/>
            <person name="Drula E."/>
            <person name="Varga T."/>
            <person name="Kohler A."/>
            <person name="Feng B."/>
            <person name="Cao Y."/>
            <person name="Lipzen A."/>
            <person name="Daum C."/>
            <person name="Hundley H."/>
            <person name="Pangilinan J."/>
            <person name="Johnson J."/>
            <person name="Barry K."/>
            <person name="LaButti K."/>
            <person name="Ng V."/>
            <person name="Ahrendt S."/>
            <person name="Min B."/>
            <person name="Choi I.G."/>
            <person name="Park H."/>
            <person name="Plett J.M."/>
            <person name="Magnuson J."/>
            <person name="Spatafora J.W."/>
            <person name="Nagy L.G."/>
            <person name="Henrissat B."/>
            <person name="Grigoriev I.V."/>
            <person name="Yang Z.L."/>
            <person name="Xu J."/>
            <person name="Martin F.M."/>
        </authorList>
    </citation>
    <scope>NUCLEOTIDE SEQUENCE</scope>
    <source>
        <strain evidence="1">KUC20120723A-06</strain>
    </source>
</reference>
<dbReference type="Proteomes" id="UP000790709">
    <property type="component" value="Unassembled WGS sequence"/>
</dbReference>
<dbReference type="EMBL" id="MU266330">
    <property type="protein sequence ID" value="KAH7930660.1"/>
    <property type="molecule type" value="Genomic_DNA"/>
</dbReference>
<gene>
    <name evidence="1" type="ORF">BV22DRAFT_1000073</name>
</gene>
<organism evidence="1 2">
    <name type="scientific">Leucogyrophana mollusca</name>
    <dbReference type="NCBI Taxonomy" id="85980"/>
    <lineage>
        <taxon>Eukaryota</taxon>
        <taxon>Fungi</taxon>
        <taxon>Dikarya</taxon>
        <taxon>Basidiomycota</taxon>
        <taxon>Agaricomycotina</taxon>
        <taxon>Agaricomycetes</taxon>
        <taxon>Agaricomycetidae</taxon>
        <taxon>Boletales</taxon>
        <taxon>Boletales incertae sedis</taxon>
        <taxon>Leucogyrophana</taxon>
    </lineage>
</organism>
<evidence type="ECO:0000313" key="2">
    <source>
        <dbReference type="Proteomes" id="UP000790709"/>
    </source>
</evidence>
<comment type="caution">
    <text evidence="1">The sequence shown here is derived from an EMBL/GenBank/DDBJ whole genome shotgun (WGS) entry which is preliminary data.</text>
</comment>
<accession>A0ACB8BYB9</accession>
<evidence type="ECO:0000313" key="1">
    <source>
        <dbReference type="EMBL" id="KAH7930660.1"/>
    </source>
</evidence>
<name>A0ACB8BYB9_9AGAM</name>
<protein>
    <submittedName>
        <fullName evidence="1">Uncharacterized protein</fullName>
    </submittedName>
</protein>